<dbReference type="Pfam" id="PF02033">
    <property type="entry name" value="RBFA"/>
    <property type="match status" value="1"/>
</dbReference>
<dbReference type="PANTHER" id="PTHR33515">
    <property type="entry name" value="RIBOSOME-BINDING FACTOR A, CHLOROPLASTIC-RELATED"/>
    <property type="match status" value="1"/>
</dbReference>
<gene>
    <name evidence="2 3" type="primary">rbfA</name>
    <name evidence="3" type="ORF">KEM10_08455</name>
</gene>
<organism evidence="3 4">
    <name type="scientific">Carboxylicivirga linearis</name>
    <dbReference type="NCBI Taxonomy" id="1628157"/>
    <lineage>
        <taxon>Bacteria</taxon>
        <taxon>Pseudomonadati</taxon>
        <taxon>Bacteroidota</taxon>
        <taxon>Bacteroidia</taxon>
        <taxon>Marinilabiliales</taxon>
        <taxon>Marinilabiliaceae</taxon>
        <taxon>Carboxylicivirga</taxon>
    </lineage>
</organism>
<dbReference type="InterPro" id="IPR023799">
    <property type="entry name" value="RbfA_dom_sf"/>
</dbReference>
<keyword evidence="2" id="KW-0963">Cytoplasm</keyword>
<dbReference type="EMBL" id="JAGUCO010000004">
    <property type="protein sequence ID" value="MBS2098310.1"/>
    <property type="molecule type" value="Genomic_DNA"/>
</dbReference>
<accession>A0ABS5JTV8</accession>
<keyword evidence="4" id="KW-1185">Reference proteome</keyword>
<evidence type="ECO:0000256" key="1">
    <source>
        <dbReference type="ARBA" id="ARBA00022517"/>
    </source>
</evidence>
<dbReference type="Proteomes" id="UP000708576">
    <property type="component" value="Unassembled WGS sequence"/>
</dbReference>
<dbReference type="HAMAP" id="MF_00003">
    <property type="entry name" value="RbfA"/>
    <property type="match status" value="1"/>
</dbReference>
<dbReference type="NCBIfam" id="TIGR00082">
    <property type="entry name" value="rbfA"/>
    <property type="match status" value="1"/>
</dbReference>
<evidence type="ECO:0000313" key="3">
    <source>
        <dbReference type="EMBL" id="MBS2098310.1"/>
    </source>
</evidence>
<dbReference type="Gene3D" id="3.30.300.20">
    <property type="match status" value="1"/>
</dbReference>
<sequence length="112" mass="13039">MDSTRQKKISRLLQKEISELFQKEVRELVMGVMVTVTVVRISPDLGQAKVYLSIFPSNNIDEVFNKIVDNAHQIRFALGKRVGKQMRIIPELKFFKDDSLDYLDNIDRLLKD</sequence>
<dbReference type="PANTHER" id="PTHR33515:SF1">
    <property type="entry name" value="RIBOSOME-BINDING FACTOR A, CHLOROPLASTIC-RELATED"/>
    <property type="match status" value="1"/>
</dbReference>
<comment type="subunit">
    <text evidence="2">Monomer. Binds 30S ribosomal subunits, but not 50S ribosomal subunits or 70S ribosomes.</text>
</comment>
<dbReference type="SUPFAM" id="SSF89919">
    <property type="entry name" value="Ribosome-binding factor A, RbfA"/>
    <property type="match status" value="1"/>
</dbReference>
<evidence type="ECO:0000313" key="4">
    <source>
        <dbReference type="Proteomes" id="UP000708576"/>
    </source>
</evidence>
<dbReference type="InterPro" id="IPR015946">
    <property type="entry name" value="KH_dom-like_a/b"/>
</dbReference>
<protein>
    <recommendedName>
        <fullName evidence="2">Ribosome-binding factor A</fullName>
    </recommendedName>
</protein>
<proteinExistence type="inferred from homology"/>
<comment type="similarity">
    <text evidence="2">Belongs to the RbfA family.</text>
</comment>
<name>A0ABS5JTV8_9BACT</name>
<keyword evidence="1 2" id="KW-0690">Ribosome biogenesis</keyword>
<comment type="caution">
    <text evidence="3">The sequence shown here is derived from an EMBL/GenBank/DDBJ whole genome shotgun (WGS) entry which is preliminary data.</text>
</comment>
<reference evidence="3 4" key="1">
    <citation type="journal article" date="2015" name="Int. J. Syst. Evol. Microbiol.">
        <title>Carboxylicivirga linearis sp. nov., isolated from a sea cucumber culture pond.</title>
        <authorList>
            <person name="Wang F.Q."/>
            <person name="Zhou Y.X."/>
            <person name="Lin X.Z."/>
            <person name="Chen G.J."/>
            <person name="Du Z.J."/>
        </authorList>
    </citation>
    <scope>NUCLEOTIDE SEQUENCE [LARGE SCALE GENOMIC DNA]</scope>
    <source>
        <strain evidence="3 4">FB218</strain>
    </source>
</reference>
<dbReference type="RefSeq" id="WP_212215554.1">
    <property type="nucleotide sequence ID" value="NZ_JAGUCO010000004.1"/>
</dbReference>
<comment type="function">
    <text evidence="2">One of several proteins that assist in the late maturation steps of the functional core of the 30S ribosomal subunit. Associates with free 30S ribosomal subunits (but not with 30S subunits that are part of 70S ribosomes or polysomes). Required for efficient processing of 16S rRNA. May interact with the 5'-terminal helix region of 16S rRNA.</text>
</comment>
<evidence type="ECO:0000256" key="2">
    <source>
        <dbReference type="HAMAP-Rule" id="MF_00003"/>
    </source>
</evidence>
<dbReference type="InterPro" id="IPR000238">
    <property type="entry name" value="RbfA"/>
</dbReference>
<comment type="subcellular location">
    <subcellularLocation>
        <location evidence="2">Cytoplasm</location>
    </subcellularLocation>
</comment>